<dbReference type="EMBL" id="QGNW01000244">
    <property type="protein sequence ID" value="RVW82088.1"/>
    <property type="molecule type" value="Genomic_DNA"/>
</dbReference>
<sequence length="224" mass="24765">MMTTGRATCIVFSDDDLPPEGSDHTRPLYISVSCSGRRVPYVILENGSALNVCSLATAIALGDAPFDFDPFTQTVRASDSTRRKVMGIIEMELLIGSTTFVTVFQALRILTSFNLLLGRPWIHRARAIPSSLHQKISDSDDDLLLTGFTFDEHSSTVVLDMVRGMSYLPSIGLRQRQHGPSEFMTFPDHDVPFGLGFIPTEADYRYMMRLAGEEGEGSTDSYAL</sequence>
<dbReference type="InterPro" id="IPR021109">
    <property type="entry name" value="Peptidase_aspartic_dom_sf"/>
</dbReference>
<dbReference type="AlphaFoldDB" id="A0A438HC88"/>
<name>A0A438HC88_VITVI</name>
<protein>
    <submittedName>
        <fullName evidence="1">Uncharacterized protein</fullName>
    </submittedName>
</protein>
<proteinExistence type="predicted"/>
<organism evidence="1 2">
    <name type="scientific">Vitis vinifera</name>
    <name type="common">Grape</name>
    <dbReference type="NCBI Taxonomy" id="29760"/>
    <lineage>
        <taxon>Eukaryota</taxon>
        <taxon>Viridiplantae</taxon>
        <taxon>Streptophyta</taxon>
        <taxon>Embryophyta</taxon>
        <taxon>Tracheophyta</taxon>
        <taxon>Spermatophyta</taxon>
        <taxon>Magnoliopsida</taxon>
        <taxon>eudicotyledons</taxon>
        <taxon>Gunneridae</taxon>
        <taxon>Pentapetalae</taxon>
        <taxon>rosids</taxon>
        <taxon>Vitales</taxon>
        <taxon>Vitaceae</taxon>
        <taxon>Viteae</taxon>
        <taxon>Vitis</taxon>
    </lineage>
</organism>
<reference evidence="1 2" key="1">
    <citation type="journal article" date="2018" name="PLoS Genet.">
        <title>Population sequencing reveals clonal diversity and ancestral inbreeding in the grapevine cultivar Chardonnay.</title>
        <authorList>
            <person name="Roach M.J."/>
            <person name="Johnson D.L."/>
            <person name="Bohlmann J."/>
            <person name="van Vuuren H.J."/>
            <person name="Jones S.J."/>
            <person name="Pretorius I.S."/>
            <person name="Schmidt S.A."/>
            <person name="Borneman A.R."/>
        </authorList>
    </citation>
    <scope>NUCLEOTIDE SEQUENCE [LARGE SCALE GENOMIC DNA]</scope>
    <source>
        <strain evidence="2">cv. Chardonnay</strain>
        <tissue evidence="1">Leaf</tissue>
    </source>
</reference>
<dbReference type="PANTHER" id="PTHR33240">
    <property type="entry name" value="OS08G0508500 PROTEIN"/>
    <property type="match status" value="1"/>
</dbReference>
<accession>A0A438HC88</accession>
<evidence type="ECO:0000313" key="2">
    <source>
        <dbReference type="Proteomes" id="UP000288805"/>
    </source>
</evidence>
<dbReference type="Proteomes" id="UP000288805">
    <property type="component" value="Unassembled WGS sequence"/>
</dbReference>
<dbReference type="Gene3D" id="2.40.70.10">
    <property type="entry name" value="Acid Proteases"/>
    <property type="match status" value="1"/>
</dbReference>
<comment type="caution">
    <text evidence="1">The sequence shown here is derived from an EMBL/GenBank/DDBJ whole genome shotgun (WGS) entry which is preliminary data.</text>
</comment>
<dbReference type="PANTHER" id="PTHR33240:SF15">
    <property type="entry name" value="GAG-PRO-LIKE PROTEIN"/>
    <property type="match status" value="1"/>
</dbReference>
<evidence type="ECO:0000313" key="1">
    <source>
        <dbReference type="EMBL" id="RVW82088.1"/>
    </source>
</evidence>
<gene>
    <name evidence="1" type="ORF">CK203_052460</name>
</gene>